<name>A0A7Z0L002_9RHOB</name>
<dbReference type="SUPFAM" id="SSF89095">
    <property type="entry name" value="GatB/YqeY motif"/>
    <property type="match status" value="1"/>
</dbReference>
<dbReference type="Gene3D" id="1.10.10.410">
    <property type="match status" value="1"/>
</dbReference>
<reference evidence="1 2" key="1">
    <citation type="journal article" date="2000" name="Arch. Microbiol.">
        <title>Rhodobaca bogoriensis gen. nov. and sp. nov., an alkaliphilic purple nonsulfur bacterium from African Rift Valley soda lakes.</title>
        <authorList>
            <person name="Milford A.D."/>
            <person name="Achenbach L.A."/>
            <person name="Jung D.O."/>
            <person name="Madigan M.T."/>
        </authorList>
    </citation>
    <scope>NUCLEOTIDE SEQUENCE [LARGE SCALE GENOMIC DNA]</scope>
    <source>
        <strain evidence="1 2">2376</strain>
    </source>
</reference>
<gene>
    <name evidence="1" type="ORF">HUK65_07705</name>
</gene>
<dbReference type="Gene3D" id="1.10.1510.10">
    <property type="entry name" value="Uncharacterised protein YqeY/AIM41 PF09424, N-terminal domain"/>
    <property type="match status" value="1"/>
</dbReference>
<dbReference type="InterPro" id="IPR023168">
    <property type="entry name" value="GatB_Yqey_C_2"/>
</dbReference>
<evidence type="ECO:0000313" key="1">
    <source>
        <dbReference type="EMBL" id="NYS24878.1"/>
    </source>
</evidence>
<protein>
    <submittedName>
        <fullName evidence="1">GatB/YqeY domain-containing protein</fullName>
    </submittedName>
</protein>
<keyword evidence="2" id="KW-1185">Reference proteome</keyword>
<dbReference type="InterPro" id="IPR019004">
    <property type="entry name" value="YqeY/Aim41"/>
</dbReference>
<dbReference type="PANTHER" id="PTHR28055:SF1">
    <property type="entry name" value="ALTERED INHERITANCE OF MITOCHONDRIA PROTEIN 41, MITOCHONDRIAL"/>
    <property type="match status" value="1"/>
</dbReference>
<dbReference type="InterPro" id="IPR042184">
    <property type="entry name" value="YqeY/Aim41_N"/>
</dbReference>
<comment type="caution">
    <text evidence="1">The sequence shown here is derived from an EMBL/GenBank/DDBJ whole genome shotgun (WGS) entry which is preliminary data.</text>
</comment>
<organism evidence="1 2">
    <name type="scientific">Rhabdonatronobacter sediminivivens</name>
    <dbReference type="NCBI Taxonomy" id="2743469"/>
    <lineage>
        <taxon>Bacteria</taxon>
        <taxon>Pseudomonadati</taxon>
        <taxon>Pseudomonadota</taxon>
        <taxon>Alphaproteobacteria</taxon>
        <taxon>Rhodobacterales</taxon>
        <taxon>Paracoccaceae</taxon>
        <taxon>Rhabdonatronobacter</taxon>
    </lineage>
</organism>
<sequence length="153" mass="17046">MSLRDRLASDLKSAMKARDSKRLSTLRLISAAIKDRDIAARSAGDENLVPESEIRAILARMLKQRTESARTYEEAGRLELAQEERDEIEVIESYLPKQMDQDTIARAIDTEIAALGASSIRDMGRVMAAMKEKYAGQMDFAQVGPMVKARLSV</sequence>
<dbReference type="EMBL" id="JACBXS010000012">
    <property type="protein sequence ID" value="NYS24878.1"/>
    <property type="molecule type" value="Genomic_DNA"/>
</dbReference>
<proteinExistence type="predicted"/>
<dbReference type="PANTHER" id="PTHR28055">
    <property type="entry name" value="ALTERED INHERITANCE OF MITOCHONDRIA PROTEIN 41, MITOCHONDRIAL"/>
    <property type="match status" value="1"/>
</dbReference>
<dbReference type="GO" id="GO:0016884">
    <property type="term" value="F:carbon-nitrogen ligase activity, with glutamine as amido-N-donor"/>
    <property type="evidence" value="ECO:0007669"/>
    <property type="project" value="InterPro"/>
</dbReference>
<dbReference type="AlphaFoldDB" id="A0A7Z0L002"/>
<accession>A0A7Z0L002</accession>
<dbReference type="InterPro" id="IPR003789">
    <property type="entry name" value="Asn/Gln_tRNA_amidoTrase-B-like"/>
</dbReference>
<dbReference type="Proteomes" id="UP000529417">
    <property type="component" value="Unassembled WGS sequence"/>
</dbReference>
<dbReference type="RefSeq" id="WP_179905580.1">
    <property type="nucleotide sequence ID" value="NZ_JACBXS010000012.1"/>
</dbReference>
<dbReference type="Pfam" id="PF09424">
    <property type="entry name" value="YqeY"/>
    <property type="match status" value="1"/>
</dbReference>
<evidence type="ECO:0000313" key="2">
    <source>
        <dbReference type="Proteomes" id="UP000529417"/>
    </source>
</evidence>